<evidence type="ECO:0000259" key="9">
    <source>
        <dbReference type="Pfam" id="PF21082"/>
    </source>
</evidence>
<dbReference type="Pfam" id="PF21082">
    <property type="entry name" value="MS_channel_3rd"/>
    <property type="match status" value="1"/>
</dbReference>
<dbReference type="PANTHER" id="PTHR43634:SF2">
    <property type="entry name" value="LOW CONDUCTANCE MECHANOSENSITIVE CHANNEL YNAI"/>
    <property type="match status" value="1"/>
</dbReference>
<dbReference type="Proteomes" id="UP001476807">
    <property type="component" value="Unassembled WGS sequence"/>
</dbReference>
<dbReference type="PANTHER" id="PTHR43634">
    <property type="entry name" value="OW CONDUCTANCE MECHANOSENSITIVE CHANNEL"/>
    <property type="match status" value="1"/>
</dbReference>
<dbReference type="InterPro" id="IPR049142">
    <property type="entry name" value="MS_channel_1st"/>
</dbReference>
<keyword evidence="3" id="KW-1003">Cell membrane</keyword>
<evidence type="ECO:0000256" key="2">
    <source>
        <dbReference type="ARBA" id="ARBA00008017"/>
    </source>
</evidence>
<dbReference type="InterPro" id="IPR049278">
    <property type="entry name" value="MS_channel_C"/>
</dbReference>
<sequence length="390" mass="44555">MDLTSWREILQYEFLGNSVTNYLWFVGILLFGFIFKTMLSKLVSTVLYKLVKRFWHEDNLPTFRKLLIQPLEVLLFLVFLYFAFQVLDYPMDPSEIRKGDPFLKTFFFRTYQVFVIVALTWVVLRLVDFVGLIFQHRTERTASKMDDQLVPFFKDFSKVMVVIFSIMVMLGTVFGVNVAGLVAGLGVGGLAIAFAAKESLENLLASFTIFLDHPFVVGDLVEVGGITGTIEKIGFRSTRIRTLEKSFVTVPNKSMIDKPLNNLTLRTFRRVQFDLTLTYDTSSAQIRAIVTDLQQFIDSHPNTNQDGVVRFQSLGSSSKNVMVLYFVESMDWNEYVNIKEEITYKVVEIVERHGAEFAFPTQTLHFQPGVAPARPANTLVPEKSKASDFE</sequence>
<feature type="transmembrane region" description="Helical" evidence="7">
    <location>
        <begin position="71"/>
        <end position="91"/>
    </location>
</feature>
<feature type="domain" description="Mechanosensitive ion channel transmembrane helices 2/3" evidence="10">
    <location>
        <begin position="161"/>
        <end position="197"/>
    </location>
</feature>
<keyword evidence="5 7" id="KW-1133">Transmembrane helix</keyword>
<evidence type="ECO:0000259" key="8">
    <source>
        <dbReference type="Pfam" id="PF00924"/>
    </source>
</evidence>
<comment type="similarity">
    <text evidence="2">Belongs to the MscS (TC 1.A.23) family.</text>
</comment>
<feature type="transmembrane region" description="Helical" evidence="7">
    <location>
        <begin position="111"/>
        <end position="134"/>
    </location>
</feature>
<dbReference type="InterPro" id="IPR011014">
    <property type="entry name" value="MscS_channel_TM-2"/>
</dbReference>
<dbReference type="Pfam" id="PF00924">
    <property type="entry name" value="MS_channel_2nd"/>
    <property type="match status" value="1"/>
</dbReference>
<dbReference type="RefSeq" id="WP_350411739.1">
    <property type="nucleotide sequence ID" value="NZ_JBEOKT010000005.1"/>
</dbReference>
<evidence type="ECO:0000256" key="1">
    <source>
        <dbReference type="ARBA" id="ARBA00004651"/>
    </source>
</evidence>
<dbReference type="SUPFAM" id="SSF82689">
    <property type="entry name" value="Mechanosensitive channel protein MscS (YggB), C-terminal domain"/>
    <property type="match status" value="1"/>
</dbReference>
<dbReference type="SUPFAM" id="SSF50182">
    <property type="entry name" value="Sm-like ribonucleoproteins"/>
    <property type="match status" value="1"/>
</dbReference>
<dbReference type="EMBL" id="JBEOKT010000005">
    <property type="protein sequence ID" value="MER2997347.1"/>
    <property type="molecule type" value="Genomic_DNA"/>
</dbReference>
<keyword evidence="12" id="KW-1185">Reference proteome</keyword>
<feature type="transmembrane region" description="Helical" evidence="7">
    <location>
        <begin position="22"/>
        <end position="50"/>
    </location>
</feature>
<keyword evidence="6 7" id="KW-0472">Membrane</keyword>
<comment type="caution">
    <text evidence="11">The sequence shown here is derived from an EMBL/GenBank/DDBJ whole genome shotgun (WGS) entry which is preliminary data.</text>
</comment>
<dbReference type="InterPro" id="IPR023408">
    <property type="entry name" value="MscS_beta-dom_sf"/>
</dbReference>
<dbReference type="InterPro" id="IPR006685">
    <property type="entry name" value="MscS_channel_2nd"/>
</dbReference>
<feature type="transmembrane region" description="Helical" evidence="7">
    <location>
        <begin position="155"/>
        <end position="172"/>
    </location>
</feature>
<dbReference type="Pfam" id="PF21088">
    <property type="entry name" value="MS_channel_1st"/>
    <property type="match status" value="1"/>
</dbReference>
<reference evidence="11 12" key="1">
    <citation type="submission" date="2024-06" db="EMBL/GenBank/DDBJ databases">
        <title>Pontibacter populi HYL7-15.</title>
        <authorList>
            <person name="Kim M.K."/>
        </authorList>
    </citation>
    <scope>NUCLEOTIDE SEQUENCE [LARGE SCALE GENOMIC DNA]</scope>
    <source>
        <strain evidence="11 12">HYL7-15</strain>
    </source>
</reference>
<evidence type="ECO:0000313" key="12">
    <source>
        <dbReference type="Proteomes" id="UP001476807"/>
    </source>
</evidence>
<feature type="domain" description="Mechanosensitive ion channel MscS" evidence="8">
    <location>
        <begin position="199"/>
        <end position="264"/>
    </location>
</feature>
<dbReference type="InterPro" id="IPR045042">
    <property type="entry name" value="YnaI-like"/>
</dbReference>
<evidence type="ECO:0000256" key="6">
    <source>
        <dbReference type="ARBA" id="ARBA00023136"/>
    </source>
</evidence>
<dbReference type="InterPro" id="IPR010920">
    <property type="entry name" value="LSM_dom_sf"/>
</dbReference>
<evidence type="ECO:0000256" key="4">
    <source>
        <dbReference type="ARBA" id="ARBA00022692"/>
    </source>
</evidence>
<dbReference type="Gene3D" id="2.30.30.60">
    <property type="match status" value="1"/>
</dbReference>
<dbReference type="Gene3D" id="3.30.70.100">
    <property type="match status" value="1"/>
</dbReference>
<dbReference type="InterPro" id="IPR011066">
    <property type="entry name" value="MscS_channel_C_sf"/>
</dbReference>
<dbReference type="Gene3D" id="1.10.287.1260">
    <property type="match status" value="1"/>
</dbReference>
<name>A0ABV1RTF2_9BACT</name>
<proteinExistence type="inferred from homology"/>
<evidence type="ECO:0000256" key="5">
    <source>
        <dbReference type="ARBA" id="ARBA00022989"/>
    </source>
</evidence>
<feature type="domain" description="Mechanosensitive ion channel MscS C-terminal" evidence="9">
    <location>
        <begin position="272"/>
        <end position="357"/>
    </location>
</feature>
<dbReference type="SUPFAM" id="SSF82861">
    <property type="entry name" value="Mechanosensitive channel protein MscS (YggB), transmembrane region"/>
    <property type="match status" value="1"/>
</dbReference>
<accession>A0ABV1RTF2</accession>
<protein>
    <submittedName>
        <fullName evidence="11">Mechanosensitive ion channel family protein</fullName>
    </submittedName>
</protein>
<organism evidence="11 12">
    <name type="scientific">Pontibacter populi</name>
    <dbReference type="NCBI Taxonomy" id="890055"/>
    <lineage>
        <taxon>Bacteria</taxon>
        <taxon>Pseudomonadati</taxon>
        <taxon>Bacteroidota</taxon>
        <taxon>Cytophagia</taxon>
        <taxon>Cytophagales</taxon>
        <taxon>Hymenobacteraceae</taxon>
        <taxon>Pontibacter</taxon>
    </lineage>
</organism>
<comment type="subcellular location">
    <subcellularLocation>
        <location evidence="1">Cell membrane</location>
        <topology evidence="1">Multi-pass membrane protein</topology>
    </subcellularLocation>
</comment>
<evidence type="ECO:0000259" key="10">
    <source>
        <dbReference type="Pfam" id="PF21088"/>
    </source>
</evidence>
<gene>
    <name evidence="11" type="ORF">ABS362_07295</name>
</gene>
<keyword evidence="4 7" id="KW-0812">Transmembrane</keyword>
<evidence type="ECO:0000256" key="3">
    <source>
        <dbReference type="ARBA" id="ARBA00022475"/>
    </source>
</evidence>
<evidence type="ECO:0000313" key="11">
    <source>
        <dbReference type="EMBL" id="MER2997347.1"/>
    </source>
</evidence>
<evidence type="ECO:0000256" key="7">
    <source>
        <dbReference type="SAM" id="Phobius"/>
    </source>
</evidence>